<evidence type="ECO:0008006" key="3">
    <source>
        <dbReference type="Google" id="ProtNLM"/>
    </source>
</evidence>
<dbReference type="EMBL" id="JASPKY010000649">
    <property type="protein sequence ID" value="KAK9687333.1"/>
    <property type="molecule type" value="Genomic_DNA"/>
</dbReference>
<name>A0AAW1ID91_POPJA</name>
<reference evidence="1 2" key="1">
    <citation type="journal article" date="2024" name="BMC Genomics">
        <title>De novo assembly and annotation of Popillia japonica's genome with initial clues to its potential as an invasive pest.</title>
        <authorList>
            <person name="Cucini C."/>
            <person name="Boschi S."/>
            <person name="Funari R."/>
            <person name="Cardaioli E."/>
            <person name="Iannotti N."/>
            <person name="Marturano G."/>
            <person name="Paoli F."/>
            <person name="Bruttini M."/>
            <person name="Carapelli A."/>
            <person name="Frati F."/>
            <person name="Nardi F."/>
        </authorList>
    </citation>
    <scope>NUCLEOTIDE SEQUENCE [LARGE SCALE GENOMIC DNA]</scope>
    <source>
        <strain evidence="1">DMR45628</strain>
    </source>
</reference>
<gene>
    <name evidence="1" type="ORF">QE152_g36495</name>
</gene>
<proteinExistence type="predicted"/>
<keyword evidence="2" id="KW-1185">Reference proteome</keyword>
<evidence type="ECO:0000313" key="2">
    <source>
        <dbReference type="Proteomes" id="UP001458880"/>
    </source>
</evidence>
<accession>A0AAW1ID91</accession>
<evidence type="ECO:0000313" key="1">
    <source>
        <dbReference type="EMBL" id="KAK9687333.1"/>
    </source>
</evidence>
<comment type="caution">
    <text evidence="1">The sequence shown here is derived from an EMBL/GenBank/DDBJ whole genome shotgun (WGS) entry which is preliminary data.</text>
</comment>
<sequence>MAITITLPNINGTLEAGLAVGTDPSLAEAVRLPVWETATTANATKDAAQWVYEKFKNTPEAVLRTYINAAVICVQGGLCRKVGTSNDGDWKGTTASACTEFNTTAEEAARISGYISNDNVQKALTLIVATKANWWLTNHTGQNEVVGYTKKVLTIQFGMQLTSDIVTMAHTIGHWASTINVLRMANIRGIRNVLDASPNAAITITLSEDAKMRFNSMPTATHRLVVAYESAKRLTRSPVVKLCPGASDFASIVPMRAGVLESLSKHHIGASYLTGTDCSNESWRARVAIQTSHWGILPDGDRKS</sequence>
<organism evidence="1 2">
    <name type="scientific">Popillia japonica</name>
    <name type="common">Japanese beetle</name>
    <dbReference type="NCBI Taxonomy" id="7064"/>
    <lineage>
        <taxon>Eukaryota</taxon>
        <taxon>Metazoa</taxon>
        <taxon>Ecdysozoa</taxon>
        <taxon>Arthropoda</taxon>
        <taxon>Hexapoda</taxon>
        <taxon>Insecta</taxon>
        <taxon>Pterygota</taxon>
        <taxon>Neoptera</taxon>
        <taxon>Endopterygota</taxon>
        <taxon>Coleoptera</taxon>
        <taxon>Polyphaga</taxon>
        <taxon>Scarabaeiformia</taxon>
        <taxon>Scarabaeidae</taxon>
        <taxon>Rutelinae</taxon>
        <taxon>Popillia</taxon>
    </lineage>
</organism>
<dbReference type="Proteomes" id="UP001458880">
    <property type="component" value="Unassembled WGS sequence"/>
</dbReference>
<dbReference type="AlphaFoldDB" id="A0AAW1ID91"/>
<protein>
    <recommendedName>
        <fullName evidence="3">Capsid protein</fullName>
    </recommendedName>
</protein>